<gene>
    <name evidence="11" type="primary">mtgA</name>
    <name evidence="13" type="ORF">ABXS05_31655</name>
</gene>
<dbReference type="SUPFAM" id="SSF53955">
    <property type="entry name" value="Lysozyme-like"/>
    <property type="match status" value="1"/>
</dbReference>
<keyword evidence="9 11" id="KW-0472">Membrane</keyword>
<dbReference type="InterPro" id="IPR011812">
    <property type="entry name" value="Pep_trsgly"/>
</dbReference>
<dbReference type="EMBL" id="JBFNQD010000022">
    <property type="protein sequence ID" value="MEW9310137.1"/>
    <property type="molecule type" value="Genomic_DNA"/>
</dbReference>
<proteinExistence type="inferred from homology"/>
<evidence type="ECO:0000256" key="4">
    <source>
        <dbReference type="ARBA" id="ARBA00022679"/>
    </source>
</evidence>
<dbReference type="InterPro" id="IPR001264">
    <property type="entry name" value="Glyco_trans_51"/>
</dbReference>
<comment type="caution">
    <text evidence="13">The sequence shown here is derived from an EMBL/GenBank/DDBJ whole genome shotgun (WGS) entry which is preliminary data.</text>
</comment>
<evidence type="ECO:0000256" key="1">
    <source>
        <dbReference type="ARBA" id="ARBA00022475"/>
    </source>
</evidence>
<evidence type="ECO:0000256" key="10">
    <source>
        <dbReference type="ARBA" id="ARBA00023316"/>
    </source>
</evidence>
<evidence type="ECO:0000256" key="7">
    <source>
        <dbReference type="ARBA" id="ARBA00022984"/>
    </source>
</evidence>
<evidence type="ECO:0000313" key="13">
    <source>
        <dbReference type="EMBL" id="MEW9310137.1"/>
    </source>
</evidence>
<dbReference type="RefSeq" id="WP_311934619.1">
    <property type="nucleotide sequence ID" value="NZ_JAVSCS010000009.1"/>
</dbReference>
<evidence type="ECO:0000256" key="8">
    <source>
        <dbReference type="ARBA" id="ARBA00022989"/>
    </source>
</evidence>
<evidence type="ECO:0000256" key="3">
    <source>
        <dbReference type="ARBA" id="ARBA00022676"/>
    </source>
</evidence>
<dbReference type="HAMAP" id="MF_00766">
    <property type="entry name" value="PGT_MtgA"/>
    <property type="match status" value="1"/>
</dbReference>
<dbReference type="Proteomes" id="UP001555786">
    <property type="component" value="Unassembled WGS sequence"/>
</dbReference>
<keyword evidence="10 11" id="KW-0961">Cell wall biogenesis/degradation</keyword>
<accession>A0ABV3PWS7</accession>
<dbReference type="Gene3D" id="1.10.3810.10">
    <property type="entry name" value="Biosynthetic peptidoglycan transglycosylase-like"/>
    <property type="match status" value="1"/>
</dbReference>
<evidence type="ECO:0000256" key="11">
    <source>
        <dbReference type="HAMAP-Rule" id="MF_00766"/>
    </source>
</evidence>
<keyword evidence="1 11" id="KW-1003">Cell membrane</keyword>
<feature type="transmembrane region" description="Helical" evidence="11">
    <location>
        <begin position="30"/>
        <end position="51"/>
    </location>
</feature>
<evidence type="ECO:0000256" key="2">
    <source>
        <dbReference type="ARBA" id="ARBA00022519"/>
    </source>
</evidence>
<keyword evidence="6 11" id="KW-0133">Cell shape</keyword>
<evidence type="ECO:0000259" key="12">
    <source>
        <dbReference type="Pfam" id="PF00912"/>
    </source>
</evidence>
<comment type="pathway">
    <text evidence="11">Cell wall biogenesis; peptidoglycan biosynthesis.</text>
</comment>
<dbReference type="InterPro" id="IPR036950">
    <property type="entry name" value="PBP_transglycosylase"/>
</dbReference>
<dbReference type="EC" id="2.4.99.28" evidence="11"/>
<dbReference type="InterPro" id="IPR023346">
    <property type="entry name" value="Lysozyme-like_dom_sf"/>
</dbReference>
<keyword evidence="8 11" id="KW-1133">Transmembrane helix</keyword>
<keyword evidence="14" id="KW-1185">Reference proteome</keyword>
<name>A0ABV3PWS7_9HYPH</name>
<comment type="similarity">
    <text evidence="11">Belongs to the glycosyltransferase 51 family.</text>
</comment>
<comment type="subcellular location">
    <subcellularLocation>
        <location evidence="11">Cell inner membrane</location>
        <topology evidence="11">Single-pass membrane protein</topology>
    </subcellularLocation>
</comment>
<dbReference type="PANTHER" id="PTHR30400">
    <property type="entry name" value="MONOFUNCTIONAL BIOSYNTHETIC PEPTIDOGLYCAN TRANSGLYCOSYLASE"/>
    <property type="match status" value="1"/>
</dbReference>
<dbReference type="Pfam" id="PF00912">
    <property type="entry name" value="Transgly"/>
    <property type="match status" value="1"/>
</dbReference>
<evidence type="ECO:0000256" key="5">
    <source>
        <dbReference type="ARBA" id="ARBA00022692"/>
    </source>
</evidence>
<comment type="function">
    <text evidence="11">Peptidoglycan polymerase that catalyzes glycan chain elongation from lipid-linked precursors.</text>
</comment>
<feature type="domain" description="Glycosyl transferase family 51" evidence="12">
    <location>
        <begin position="66"/>
        <end position="224"/>
    </location>
</feature>
<organism evidence="13 14">
    <name type="scientific">Labrys neptuniae</name>
    <dbReference type="NCBI Taxonomy" id="376174"/>
    <lineage>
        <taxon>Bacteria</taxon>
        <taxon>Pseudomonadati</taxon>
        <taxon>Pseudomonadota</taxon>
        <taxon>Alphaproteobacteria</taxon>
        <taxon>Hyphomicrobiales</taxon>
        <taxon>Xanthobacteraceae</taxon>
        <taxon>Labrys</taxon>
    </lineage>
</organism>
<keyword evidence="7 11" id="KW-0573">Peptidoglycan synthesis</keyword>
<keyword evidence="5 11" id="KW-0812">Transmembrane</keyword>
<comment type="catalytic activity">
    <reaction evidence="11">
        <text>[GlcNAc-(1-&gt;4)-Mur2Ac(oyl-L-Ala-gamma-D-Glu-L-Lys-D-Ala-D-Ala)](n)-di-trans,octa-cis-undecaprenyl diphosphate + beta-D-GlcNAc-(1-&gt;4)-Mur2Ac(oyl-L-Ala-gamma-D-Glu-L-Lys-D-Ala-D-Ala)-di-trans,octa-cis-undecaprenyl diphosphate = [GlcNAc-(1-&gt;4)-Mur2Ac(oyl-L-Ala-gamma-D-Glu-L-Lys-D-Ala-D-Ala)](n+1)-di-trans,octa-cis-undecaprenyl diphosphate + di-trans,octa-cis-undecaprenyl diphosphate + H(+)</text>
        <dbReference type="Rhea" id="RHEA:23708"/>
        <dbReference type="Rhea" id="RHEA-COMP:9602"/>
        <dbReference type="Rhea" id="RHEA-COMP:9603"/>
        <dbReference type="ChEBI" id="CHEBI:15378"/>
        <dbReference type="ChEBI" id="CHEBI:58405"/>
        <dbReference type="ChEBI" id="CHEBI:60033"/>
        <dbReference type="ChEBI" id="CHEBI:78435"/>
        <dbReference type="EC" id="2.4.99.28"/>
    </reaction>
</comment>
<sequence>MADAAAPEDRPELGVAMAVRRSSRTLWRRLVMVAIGLAALPVVLTILYTVVPPISLPMLGRYLTGQAVDRRWTPIENIAPVARFSVMASEDGQFCRHWGVDFGAIADVLERGGEKGPSRGASTIAMQTVKNLYLWPLPTFARKPLEVPLAVWTDLVWSKKRVLEVYLNVAEWGDGIYGIEAAAQHYFKKPASRLNAREAAQLAVVLPNPIRRSAGSPTRRLRNLAGLIVNRARNSSGYFDCVR</sequence>
<evidence type="ECO:0000313" key="14">
    <source>
        <dbReference type="Proteomes" id="UP001555786"/>
    </source>
</evidence>
<keyword evidence="3 11" id="KW-0328">Glycosyltransferase</keyword>
<keyword evidence="2 11" id="KW-0997">Cell inner membrane</keyword>
<keyword evidence="4 11" id="KW-0808">Transferase</keyword>
<evidence type="ECO:0000256" key="6">
    <source>
        <dbReference type="ARBA" id="ARBA00022960"/>
    </source>
</evidence>
<reference evidence="13 14" key="1">
    <citation type="submission" date="2024-07" db="EMBL/GenBank/DDBJ databases">
        <title>Description of Labrys sedimenti sp. nov., isolated from a diclofenac-degrading enrichment culture.</title>
        <authorList>
            <person name="Tancsics A."/>
            <person name="Csepanyi A."/>
        </authorList>
    </citation>
    <scope>NUCLEOTIDE SEQUENCE [LARGE SCALE GENOMIC DNA]</scope>
    <source>
        <strain evidence="13 14">LMG 23578</strain>
    </source>
</reference>
<evidence type="ECO:0000256" key="9">
    <source>
        <dbReference type="ARBA" id="ARBA00023136"/>
    </source>
</evidence>
<protein>
    <recommendedName>
        <fullName evidence="11">Biosynthetic peptidoglycan transglycosylase</fullName>
        <ecNumber evidence="11">2.4.99.28</ecNumber>
    </recommendedName>
    <alternativeName>
        <fullName evidence="11">Glycan polymerase</fullName>
    </alternativeName>
    <alternativeName>
        <fullName evidence="11">Peptidoglycan glycosyltransferase MtgA</fullName>
        <shortName evidence="11">PGT</shortName>
    </alternativeName>
</protein>
<dbReference type="PANTHER" id="PTHR30400:SF0">
    <property type="entry name" value="BIOSYNTHETIC PEPTIDOGLYCAN TRANSGLYCOSYLASE"/>
    <property type="match status" value="1"/>
</dbReference>